<name>A0A397VUT0_9GLOM</name>
<gene>
    <name evidence="2" type="ORF">C2G38_2033317</name>
</gene>
<sequence length="338" mass="39043">MPCYLDTVIKIKHVKQNETKDGKSISVWAIGLYPVGREDKEIEVVLYVPRRSVERDPEIQAIFRRDEYYSVGGKIIPNNYAGSTRPKMSVATSTHLTISDRTSESNKCPLKVSLVGTPKEKLTAIENTDDSVFEMLITDYITQEYEYTIYVVIPHANPRFEHLKTTIQPQESIIFVVDQMEIIDNKFYVNAKDINYVNIKKKNSETDYHQLQSTSSNLTRTKLLHIHQNITKNTPVTQTPPVTNSNDIESKPSVKRKRPEETDQPVDMEFTNANYYESVANEANPIKIDQEELEKPTKKNKSWKSYAQNQIKERPIRTTRGPKKSRYTTVEDFESDKE</sequence>
<dbReference type="AlphaFoldDB" id="A0A397VUT0"/>
<comment type="caution">
    <text evidence="2">The sequence shown here is derived from an EMBL/GenBank/DDBJ whole genome shotgun (WGS) entry which is preliminary data.</text>
</comment>
<dbReference type="Proteomes" id="UP000266673">
    <property type="component" value="Unassembled WGS sequence"/>
</dbReference>
<reference evidence="2 3" key="1">
    <citation type="submission" date="2018-06" db="EMBL/GenBank/DDBJ databases">
        <title>Comparative genomics reveals the genomic features of Rhizophagus irregularis, R. cerebriforme, R. diaphanum and Gigaspora rosea, and their symbiotic lifestyle signature.</title>
        <authorList>
            <person name="Morin E."/>
            <person name="San Clemente H."/>
            <person name="Chen E.C.H."/>
            <person name="De La Providencia I."/>
            <person name="Hainaut M."/>
            <person name="Kuo A."/>
            <person name="Kohler A."/>
            <person name="Murat C."/>
            <person name="Tang N."/>
            <person name="Roy S."/>
            <person name="Loubradou J."/>
            <person name="Henrissat B."/>
            <person name="Grigoriev I.V."/>
            <person name="Corradi N."/>
            <person name="Roux C."/>
            <person name="Martin F.M."/>
        </authorList>
    </citation>
    <scope>NUCLEOTIDE SEQUENCE [LARGE SCALE GENOMIC DNA]</scope>
    <source>
        <strain evidence="2 3">DAOM 194757</strain>
    </source>
</reference>
<accession>A0A397VUT0</accession>
<organism evidence="2 3">
    <name type="scientific">Gigaspora rosea</name>
    <dbReference type="NCBI Taxonomy" id="44941"/>
    <lineage>
        <taxon>Eukaryota</taxon>
        <taxon>Fungi</taxon>
        <taxon>Fungi incertae sedis</taxon>
        <taxon>Mucoromycota</taxon>
        <taxon>Glomeromycotina</taxon>
        <taxon>Glomeromycetes</taxon>
        <taxon>Diversisporales</taxon>
        <taxon>Gigasporaceae</taxon>
        <taxon>Gigaspora</taxon>
    </lineage>
</organism>
<feature type="region of interest" description="Disordered" evidence="1">
    <location>
        <begin position="229"/>
        <end position="267"/>
    </location>
</feature>
<evidence type="ECO:0000313" key="3">
    <source>
        <dbReference type="Proteomes" id="UP000266673"/>
    </source>
</evidence>
<protein>
    <submittedName>
        <fullName evidence="2">Uncharacterized protein</fullName>
    </submittedName>
</protein>
<feature type="region of interest" description="Disordered" evidence="1">
    <location>
        <begin position="282"/>
        <end position="338"/>
    </location>
</feature>
<dbReference type="OrthoDB" id="2465759at2759"/>
<feature type="compositionally biased region" description="Low complexity" evidence="1">
    <location>
        <begin position="231"/>
        <end position="246"/>
    </location>
</feature>
<feature type="compositionally biased region" description="Basic and acidic residues" evidence="1">
    <location>
        <begin position="288"/>
        <end position="297"/>
    </location>
</feature>
<keyword evidence="3" id="KW-1185">Reference proteome</keyword>
<proteinExistence type="predicted"/>
<dbReference type="EMBL" id="QKWP01000293">
    <property type="protein sequence ID" value="RIB22776.1"/>
    <property type="molecule type" value="Genomic_DNA"/>
</dbReference>
<evidence type="ECO:0000313" key="2">
    <source>
        <dbReference type="EMBL" id="RIB22776.1"/>
    </source>
</evidence>
<evidence type="ECO:0000256" key="1">
    <source>
        <dbReference type="SAM" id="MobiDB-lite"/>
    </source>
</evidence>